<evidence type="ECO:0000256" key="6">
    <source>
        <dbReference type="ARBA" id="ARBA00023315"/>
    </source>
</evidence>
<comment type="caution">
    <text evidence="7">The sequence shown here is derived from an EMBL/GenBank/DDBJ whole genome shotgun (WGS) entry which is preliminary data.</text>
</comment>
<comment type="subcellular location">
    <subcellularLocation>
        <location evidence="1">Cell inner membrane</location>
    </subcellularLocation>
</comment>
<sequence>MNIVGVLLGVFVNVLGSALAIMPNRVFVLCVKGLGFLMCLLDNKRRYNDALTNLHFIYGDSLNLAQKRTIIKRCYQNFAFVILESIRIPKIPYHIHKQRFDIIDEHYVLDSLEKDGSVVLVSGHFGYWEALATFLPPRLEPNKMASLGRLTGIDSIDKLIISRRELQGVRFIDKAGAFRNLLKFYTQGNAVAGILVDQSISSNEGVCVEFLGKKASHTPIASVLSRRFNIAIVPVFIDMNKDYSRFVMRFFPPIYTPHTQDLASDLAQATQAQADITSKVVRSNPSSWFWFHRRFKDYYPNLYAKKPNR</sequence>
<keyword evidence="5" id="KW-0472">Membrane</keyword>
<evidence type="ECO:0000256" key="5">
    <source>
        <dbReference type="ARBA" id="ARBA00023136"/>
    </source>
</evidence>
<dbReference type="GO" id="GO:0009247">
    <property type="term" value="P:glycolipid biosynthetic process"/>
    <property type="evidence" value="ECO:0007669"/>
    <property type="project" value="UniProtKB-ARBA"/>
</dbReference>
<evidence type="ECO:0000256" key="1">
    <source>
        <dbReference type="ARBA" id="ARBA00004533"/>
    </source>
</evidence>
<accession>A0A5M9QTR2</accession>
<dbReference type="GO" id="GO:0005886">
    <property type="term" value="C:plasma membrane"/>
    <property type="evidence" value="ECO:0007669"/>
    <property type="project" value="UniProtKB-SubCell"/>
</dbReference>
<dbReference type="RefSeq" id="WP_150336536.1">
    <property type="nucleotide sequence ID" value="NZ_JAERIX010000056.1"/>
</dbReference>
<evidence type="ECO:0000313" key="8">
    <source>
        <dbReference type="Proteomes" id="UP000323707"/>
    </source>
</evidence>
<keyword evidence="6 7" id="KW-0012">Acyltransferase</keyword>
<dbReference type="Proteomes" id="UP000323707">
    <property type="component" value="Unassembled WGS sequence"/>
</dbReference>
<dbReference type="NCBIfam" id="NF006270">
    <property type="entry name" value="PRK08419.1"/>
    <property type="match status" value="1"/>
</dbReference>
<evidence type="ECO:0000256" key="2">
    <source>
        <dbReference type="ARBA" id="ARBA00022475"/>
    </source>
</evidence>
<dbReference type="PANTHER" id="PTHR30606">
    <property type="entry name" value="LIPID A BIOSYNTHESIS LAUROYL ACYLTRANSFERASE"/>
    <property type="match status" value="1"/>
</dbReference>
<gene>
    <name evidence="7" type="ORF">F4V45_00240</name>
</gene>
<proteinExistence type="predicted"/>
<keyword evidence="2" id="KW-1003">Cell membrane</keyword>
<dbReference type="InterPro" id="IPR004960">
    <property type="entry name" value="LipA_acyltrans"/>
</dbReference>
<keyword evidence="3" id="KW-0997">Cell inner membrane</keyword>
<dbReference type="CDD" id="cd07984">
    <property type="entry name" value="LPLAT_LABLAT-like"/>
    <property type="match status" value="1"/>
</dbReference>
<evidence type="ECO:0000256" key="4">
    <source>
        <dbReference type="ARBA" id="ARBA00022679"/>
    </source>
</evidence>
<dbReference type="PANTHER" id="PTHR30606:SF9">
    <property type="entry name" value="LIPID A BIOSYNTHESIS LAUROYLTRANSFERASE"/>
    <property type="match status" value="1"/>
</dbReference>
<dbReference type="AlphaFoldDB" id="A0A5M9QTR2"/>
<dbReference type="Pfam" id="PF03279">
    <property type="entry name" value="Lip_A_acyltrans"/>
    <property type="match status" value="1"/>
</dbReference>
<name>A0A5M9QTR2_9HELI</name>
<dbReference type="GO" id="GO:0016746">
    <property type="term" value="F:acyltransferase activity"/>
    <property type="evidence" value="ECO:0007669"/>
    <property type="project" value="UniProtKB-KW"/>
</dbReference>
<reference evidence="7 8" key="1">
    <citation type="submission" date="2019-09" db="EMBL/GenBank/DDBJ databases">
        <title>Draft genome sequence of various Type strains from the CCUG.</title>
        <authorList>
            <person name="Pineiro-Iglesias B."/>
            <person name="Tunovic T."/>
            <person name="Unosson C."/>
            <person name="Inganas E."/>
            <person name="Ohlen M."/>
            <person name="Cardew S."/>
            <person name="Jensie-Markopoulos S."/>
            <person name="Salva-Serra F."/>
            <person name="Jaen-Luchoro D."/>
            <person name="Karlsson R."/>
            <person name="Svensson-Stadler L."/>
            <person name="Chun J."/>
            <person name="Moore E."/>
        </authorList>
    </citation>
    <scope>NUCLEOTIDE SEQUENCE [LARGE SCALE GENOMIC DNA]</scope>
    <source>
        <strain evidence="7 8">CCUG 32756T</strain>
    </source>
</reference>
<protein>
    <submittedName>
        <fullName evidence="7">Lipid A biosynthesis lauroyl acyltransferase</fullName>
    </submittedName>
</protein>
<keyword evidence="4 7" id="KW-0808">Transferase</keyword>
<organism evidence="7 8">
    <name type="scientific">Helicobacter canis</name>
    <dbReference type="NCBI Taxonomy" id="29419"/>
    <lineage>
        <taxon>Bacteria</taxon>
        <taxon>Pseudomonadati</taxon>
        <taxon>Campylobacterota</taxon>
        <taxon>Epsilonproteobacteria</taxon>
        <taxon>Campylobacterales</taxon>
        <taxon>Helicobacteraceae</taxon>
        <taxon>Helicobacter</taxon>
    </lineage>
</organism>
<evidence type="ECO:0000313" key="7">
    <source>
        <dbReference type="EMBL" id="KAA8711447.1"/>
    </source>
</evidence>
<evidence type="ECO:0000256" key="3">
    <source>
        <dbReference type="ARBA" id="ARBA00022519"/>
    </source>
</evidence>
<dbReference type="EMBL" id="VXKE01000001">
    <property type="protein sequence ID" value="KAA8711447.1"/>
    <property type="molecule type" value="Genomic_DNA"/>
</dbReference>